<evidence type="ECO:0000256" key="1">
    <source>
        <dbReference type="ARBA" id="ARBA00009636"/>
    </source>
</evidence>
<comment type="caution">
    <text evidence="5">The sequence shown here is derived from an EMBL/GenBank/DDBJ whole genome shotgun (WGS) entry which is preliminary data.</text>
</comment>
<comment type="similarity">
    <text evidence="1">Belongs to the tubulin family.</text>
</comment>
<protein>
    <submittedName>
        <fullName evidence="5">Tubulin gamma-2 chain</fullName>
    </submittedName>
</protein>
<evidence type="ECO:0000256" key="4">
    <source>
        <dbReference type="ARBA" id="ARBA00023134"/>
    </source>
</evidence>
<gene>
    <name evidence="5" type="primary">TUBG2_2</name>
    <name evidence="5" type="ORF">P7K49_037672</name>
</gene>
<dbReference type="EMBL" id="JASSZA010000022">
    <property type="protein sequence ID" value="KAK2084639.1"/>
    <property type="molecule type" value="Genomic_DNA"/>
</dbReference>
<dbReference type="InterPro" id="IPR037103">
    <property type="entry name" value="Tubulin/FtsZ-like_C"/>
</dbReference>
<keyword evidence="3" id="KW-0547">Nucleotide-binding</keyword>
<reference evidence="5 6" key="1">
    <citation type="submission" date="2023-05" db="EMBL/GenBank/DDBJ databases">
        <title>B98-5 Cell Line De Novo Hybrid Assembly: An Optical Mapping Approach.</title>
        <authorList>
            <person name="Kananen K."/>
            <person name="Auerbach J.A."/>
            <person name="Kautto E."/>
            <person name="Blachly J.S."/>
        </authorList>
    </citation>
    <scope>NUCLEOTIDE SEQUENCE [LARGE SCALE GENOMIC DNA]</scope>
    <source>
        <strain evidence="5">B95-8</strain>
        <tissue evidence="5">Cell line</tissue>
    </source>
</reference>
<accession>A0ABQ9TIT7</accession>
<evidence type="ECO:0000313" key="5">
    <source>
        <dbReference type="EMBL" id="KAK2084639.1"/>
    </source>
</evidence>
<dbReference type="Gene3D" id="1.10.287.600">
    <property type="entry name" value="Helix hairpin bin"/>
    <property type="match status" value="1"/>
</dbReference>
<dbReference type="SUPFAM" id="SSF55307">
    <property type="entry name" value="Tubulin C-terminal domain-like"/>
    <property type="match status" value="1"/>
</dbReference>
<keyword evidence="2" id="KW-0493">Microtubule</keyword>
<keyword evidence="6" id="KW-1185">Reference proteome</keyword>
<organism evidence="5 6">
    <name type="scientific">Saguinus oedipus</name>
    <name type="common">Cotton-top tamarin</name>
    <name type="synonym">Oedipomidas oedipus</name>
    <dbReference type="NCBI Taxonomy" id="9490"/>
    <lineage>
        <taxon>Eukaryota</taxon>
        <taxon>Metazoa</taxon>
        <taxon>Chordata</taxon>
        <taxon>Craniata</taxon>
        <taxon>Vertebrata</taxon>
        <taxon>Euteleostomi</taxon>
        <taxon>Mammalia</taxon>
        <taxon>Eutheria</taxon>
        <taxon>Euarchontoglires</taxon>
        <taxon>Primates</taxon>
        <taxon>Haplorrhini</taxon>
        <taxon>Platyrrhini</taxon>
        <taxon>Cebidae</taxon>
        <taxon>Callitrichinae</taxon>
        <taxon>Saguinus</taxon>
    </lineage>
</organism>
<evidence type="ECO:0000313" key="6">
    <source>
        <dbReference type="Proteomes" id="UP001266305"/>
    </source>
</evidence>
<name>A0ABQ9TIT7_SAGOE</name>
<evidence type="ECO:0000256" key="2">
    <source>
        <dbReference type="ARBA" id="ARBA00022701"/>
    </source>
</evidence>
<dbReference type="Proteomes" id="UP001266305">
    <property type="component" value="Unassembled WGS sequence"/>
</dbReference>
<dbReference type="InterPro" id="IPR008280">
    <property type="entry name" value="Tub_FtsZ_C"/>
</dbReference>
<sequence length="125" mass="14498">MNSLPDVGTSRWRLPDQPVPHAILNIIQGEVDPTQVHKSLQKIWGPAIILMALSRESPYLPSVTNSCQQFDKLQKQDAFLEQFHKEDMFKVNSDEMDRSREVVQELIDEYHAATQPDYIYWGTQQ</sequence>
<keyword evidence="4" id="KW-0342">GTP-binding</keyword>
<dbReference type="InterPro" id="IPR023123">
    <property type="entry name" value="Tubulin_C"/>
</dbReference>
<dbReference type="Gene3D" id="3.30.1330.20">
    <property type="entry name" value="Tubulin/FtsZ, C-terminal domain"/>
    <property type="match status" value="1"/>
</dbReference>
<evidence type="ECO:0000256" key="3">
    <source>
        <dbReference type="ARBA" id="ARBA00022741"/>
    </source>
</evidence>
<proteinExistence type="inferred from homology"/>